<evidence type="ECO:0000256" key="7">
    <source>
        <dbReference type="ARBA" id="ARBA00023136"/>
    </source>
</evidence>
<keyword evidence="14 17" id="KW-0413">Isomerase</keyword>
<name>A0A7G9L2W7_9SPHN</name>
<dbReference type="InterPro" id="IPR027304">
    <property type="entry name" value="Trigger_fact/SurA_dom_sf"/>
</dbReference>
<evidence type="ECO:0000256" key="3">
    <source>
        <dbReference type="ARBA" id="ARBA00022475"/>
    </source>
</evidence>
<keyword evidence="18" id="KW-1185">Reference proteome</keyword>
<evidence type="ECO:0000259" key="16">
    <source>
        <dbReference type="PROSITE" id="PS50198"/>
    </source>
</evidence>
<evidence type="ECO:0000256" key="4">
    <source>
        <dbReference type="ARBA" id="ARBA00022519"/>
    </source>
</evidence>
<reference evidence="17 18" key="1">
    <citation type="submission" date="2020-08" db="EMBL/GenBank/DDBJ databases">
        <title>Sphingomonas sp. sand1-3 16S ribosomal RNA gene Genome sequencing and assembly.</title>
        <authorList>
            <person name="Kang M."/>
        </authorList>
    </citation>
    <scope>NUCLEOTIDE SEQUENCE [LARGE SCALE GENOMIC DNA]</scope>
    <source>
        <strain evidence="18">sand1-3</strain>
    </source>
</reference>
<dbReference type="PROSITE" id="PS50198">
    <property type="entry name" value="PPIC_PPIASE_2"/>
    <property type="match status" value="1"/>
</dbReference>
<dbReference type="PANTHER" id="PTHR47529">
    <property type="entry name" value="PEPTIDYL-PROLYL CIS-TRANS ISOMERASE D"/>
    <property type="match status" value="1"/>
</dbReference>
<keyword evidence="14" id="KW-0697">Rotamase</keyword>
<keyword evidence="8" id="KW-0143">Chaperone</keyword>
<dbReference type="GO" id="GO:0003755">
    <property type="term" value="F:peptidyl-prolyl cis-trans isomerase activity"/>
    <property type="evidence" value="ECO:0007669"/>
    <property type="project" value="UniProtKB-KW"/>
</dbReference>
<comment type="similarity">
    <text evidence="11">Belongs to the PpiD chaperone family.</text>
</comment>
<protein>
    <recommendedName>
        <fullName evidence="2">Parvulin-like PPIase</fullName>
    </recommendedName>
    <alternativeName>
        <fullName evidence="9">Peptidyl-prolyl cis-trans isomerase plp</fullName>
    </alternativeName>
    <alternativeName>
        <fullName evidence="12">Periplasmic chaperone PpiD</fullName>
    </alternativeName>
    <alternativeName>
        <fullName evidence="13">Periplasmic folding chaperone</fullName>
    </alternativeName>
    <alternativeName>
        <fullName evidence="10">Rotamase plp</fullName>
    </alternativeName>
</protein>
<dbReference type="GO" id="GO:0005886">
    <property type="term" value="C:plasma membrane"/>
    <property type="evidence" value="ECO:0007669"/>
    <property type="project" value="UniProtKB-SubCell"/>
</dbReference>
<evidence type="ECO:0000256" key="2">
    <source>
        <dbReference type="ARBA" id="ARBA00018370"/>
    </source>
</evidence>
<evidence type="ECO:0000256" key="8">
    <source>
        <dbReference type="ARBA" id="ARBA00023186"/>
    </source>
</evidence>
<evidence type="ECO:0000256" key="15">
    <source>
        <dbReference type="SAM" id="Phobius"/>
    </source>
</evidence>
<evidence type="ECO:0000256" key="14">
    <source>
        <dbReference type="PROSITE-ProRule" id="PRU00278"/>
    </source>
</evidence>
<evidence type="ECO:0000313" key="18">
    <source>
        <dbReference type="Proteomes" id="UP000515861"/>
    </source>
</evidence>
<dbReference type="InterPro" id="IPR046357">
    <property type="entry name" value="PPIase_dom_sf"/>
</dbReference>
<dbReference type="SUPFAM" id="SSF54534">
    <property type="entry name" value="FKBP-like"/>
    <property type="match status" value="1"/>
</dbReference>
<sequence length="642" mass="67912">MFKTFRRMSKSSIGTVIIVLVGLMILAGFAIGDLQGLGGGARLNSTTLAKVGSLELTDQDASSAMQRRLAQVREQNPEATYATIAADFDPLMANLIDERSLRAFAEQQGFVISKRLVDAEIAQLPGVRGLNGQVSQDSYNAFLARQRMTDAELRTLVTASLLERLLVTPAASSPQISVGVATPYASMLLEQREGQVAFVPLSLFAAGLNPTDAQLQQYYQSVRSRYMVPEQRVLKIAEIGPDQVNVAATPQEIEAYYKSRQADYAARDIRSLSQAVVPDQKVAAGIAQRARAGQAFAQAAAPAGLGADDVALGDQTRADFADVAGDAVAAQAFSAQQGAIIGPVQSSLGWHVIKVDSVKTQSGKTLAQARDEIAAAISKEKQQSALGTLVDRVQDAIDDGANFDQAAKAANLTVVTTPLVTATGASRTDAAYKLPETLVPALKSGFELAPTDDPVIEQLGDDGRFALVAPAQVVSAAPAPLASIRDQVRRDWITKTASDQAMALAKSIGAKASGKTSLADAVKASGRQLPPIGPMRARRIQLTQGGEQVPAPLRALFSTASGKTQVGALQEAPGFFIVKVDKIIPGNALNQPGLISSVQKEFQQPLAQEYGDQFLAAVRESVKVRRNEEAIAAAKKRITSGE</sequence>
<evidence type="ECO:0000256" key="9">
    <source>
        <dbReference type="ARBA" id="ARBA00030642"/>
    </source>
</evidence>
<keyword evidence="5 15" id="KW-0812">Transmembrane</keyword>
<evidence type="ECO:0000256" key="12">
    <source>
        <dbReference type="ARBA" id="ARBA00040743"/>
    </source>
</evidence>
<evidence type="ECO:0000256" key="10">
    <source>
        <dbReference type="ARBA" id="ARBA00031484"/>
    </source>
</evidence>
<proteinExistence type="inferred from homology"/>
<organism evidence="17 18">
    <name type="scientific">Sphingomonas sabuli</name>
    <dbReference type="NCBI Taxonomy" id="2764186"/>
    <lineage>
        <taxon>Bacteria</taxon>
        <taxon>Pseudomonadati</taxon>
        <taxon>Pseudomonadota</taxon>
        <taxon>Alphaproteobacteria</taxon>
        <taxon>Sphingomonadales</taxon>
        <taxon>Sphingomonadaceae</taxon>
        <taxon>Sphingomonas</taxon>
    </lineage>
</organism>
<dbReference type="PANTHER" id="PTHR47529:SF1">
    <property type="entry name" value="PERIPLASMIC CHAPERONE PPID"/>
    <property type="match status" value="1"/>
</dbReference>
<keyword evidence="3" id="KW-1003">Cell membrane</keyword>
<evidence type="ECO:0000256" key="11">
    <source>
        <dbReference type="ARBA" id="ARBA00038408"/>
    </source>
</evidence>
<keyword evidence="7 15" id="KW-0472">Membrane</keyword>
<dbReference type="EMBL" id="CP060697">
    <property type="protein sequence ID" value="QNM82966.1"/>
    <property type="molecule type" value="Genomic_DNA"/>
</dbReference>
<feature type="domain" description="PpiC" evidence="16">
    <location>
        <begin position="254"/>
        <end position="357"/>
    </location>
</feature>
<evidence type="ECO:0000256" key="1">
    <source>
        <dbReference type="ARBA" id="ARBA00004382"/>
    </source>
</evidence>
<dbReference type="Pfam" id="PF13145">
    <property type="entry name" value="Rotamase_2"/>
    <property type="match status" value="1"/>
</dbReference>
<keyword evidence="4" id="KW-0997">Cell inner membrane</keyword>
<evidence type="ECO:0000256" key="6">
    <source>
        <dbReference type="ARBA" id="ARBA00022989"/>
    </source>
</evidence>
<dbReference type="AlphaFoldDB" id="A0A7G9L2W7"/>
<dbReference type="RefSeq" id="WP_187479921.1">
    <property type="nucleotide sequence ID" value="NZ_CP060697.1"/>
</dbReference>
<dbReference type="Proteomes" id="UP000515861">
    <property type="component" value="Chromosome"/>
</dbReference>
<comment type="subcellular location">
    <subcellularLocation>
        <location evidence="1">Cell inner membrane</location>
        <topology evidence="1">Single-pass type II membrane protein</topology>
        <orientation evidence="1">Periplasmic side</orientation>
    </subcellularLocation>
</comment>
<dbReference type="SUPFAM" id="SSF109998">
    <property type="entry name" value="Triger factor/SurA peptide-binding domain-like"/>
    <property type="match status" value="1"/>
</dbReference>
<dbReference type="InterPro" id="IPR052029">
    <property type="entry name" value="PpiD_chaperone"/>
</dbReference>
<gene>
    <name evidence="17" type="ORF">H8M03_00960</name>
</gene>
<dbReference type="KEGG" id="ssau:H8M03_00960"/>
<dbReference type="InterPro" id="IPR000297">
    <property type="entry name" value="PPIase_PpiC"/>
</dbReference>
<evidence type="ECO:0000256" key="13">
    <source>
        <dbReference type="ARBA" id="ARBA00042775"/>
    </source>
</evidence>
<keyword evidence="6 15" id="KW-1133">Transmembrane helix</keyword>
<dbReference type="Pfam" id="PF13624">
    <property type="entry name" value="SurA_N_3"/>
    <property type="match status" value="1"/>
</dbReference>
<evidence type="ECO:0000313" key="17">
    <source>
        <dbReference type="EMBL" id="QNM82966.1"/>
    </source>
</evidence>
<evidence type="ECO:0000256" key="5">
    <source>
        <dbReference type="ARBA" id="ARBA00022692"/>
    </source>
</evidence>
<dbReference type="Gene3D" id="3.10.50.40">
    <property type="match status" value="1"/>
</dbReference>
<accession>A0A7G9L2W7</accession>
<feature type="transmembrane region" description="Helical" evidence="15">
    <location>
        <begin position="12"/>
        <end position="32"/>
    </location>
</feature>